<dbReference type="RefSeq" id="WP_238245837.1">
    <property type="nucleotide sequence ID" value="NZ_BPQP01000067.1"/>
</dbReference>
<evidence type="ECO:0000313" key="4">
    <source>
        <dbReference type="Proteomes" id="UP001055125"/>
    </source>
</evidence>
<dbReference type="InterPro" id="IPR005530">
    <property type="entry name" value="SPW"/>
</dbReference>
<evidence type="ECO:0000256" key="1">
    <source>
        <dbReference type="SAM" id="Phobius"/>
    </source>
</evidence>
<keyword evidence="1" id="KW-1133">Transmembrane helix</keyword>
<feature type="domain" description="SPW repeat-containing integral membrane" evidence="2">
    <location>
        <begin position="9"/>
        <end position="107"/>
    </location>
</feature>
<dbReference type="EMBL" id="BPQP01000067">
    <property type="protein sequence ID" value="GJD96743.1"/>
    <property type="molecule type" value="Genomic_DNA"/>
</dbReference>
<name>A0ABQ4S0U3_9HYPH</name>
<feature type="transmembrane region" description="Helical" evidence="1">
    <location>
        <begin position="67"/>
        <end position="86"/>
    </location>
</feature>
<evidence type="ECO:0000259" key="2">
    <source>
        <dbReference type="Pfam" id="PF03779"/>
    </source>
</evidence>
<feature type="transmembrane region" description="Helical" evidence="1">
    <location>
        <begin position="12"/>
        <end position="30"/>
    </location>
</feature>
<proteinExistence type="predicted"/>
<dbReference type="Proteomes" id="UP001055125">
    <property type="component" value="Unassembled WGS sequence"/>
</dbReference>
<keyword evidence="1" id="KW-0812">Transmembrane</keyword>
<feature type="transmembrane region" description="Helical" evidence="1">
    <location>
        <begin position="92"/>
        <end position="110"/>
    </location>
</feature>
<keyword evidence="1" id="KW-0472">Membrane</keyword>
<keyword evidence="4" id="KW-1185">Reference proteome</keyword>
<sequence length="123" mass="13096">MQIIPTRVHGILDYGVSLLLIAAPYGLGFADGTAAQFVPQALGVLTILASLVTDYELSLTKIIPMPVHLALDVGSAVFLAASPWLLGFADRIAWPHVTFGLIEIVVAMLTRRTPDARSLTASL</sequence>
<comment type="caution">
    <text evidence="3">The sequence shown here is derived from an EMBL/GenBank/DDBJ whole genome shotgun (WGS) entry which is preliminary data.</text>
</comment>
<gene>
    <name evidence="3" type="ORF">OCOJLMKI_3968</name>
</gene>
<organism evidence="3 4">
    <name type="scientific">Methylobacterium iners</name>
    <dbReference type="NCBI Taxonomy" id="418707"/>
    <lineage>
        <taxon>Bacteria</taxon>
        <taxon>Pseudomonadati</taxon>
        <taxon>Pseudomonadota</taxon>
        <taxon>Alphaproteobacteria</taxon>
        <taxon>Hyphomicrobiales</taxon>
        <taxon>Methylobacteriaceae</taxon>
        <taxon>Methylobacterium</taxon>
    </lineage>
</organism>
<dbReference type="Pfam" id="PF03779">
    <property type="entry name" value="SPW"/>
    <property type="match status" value="1"/>
</dbReference>
<feature type="transmembrane region" description="Helical" evidence="1">
    <location>
        <begin position="36"/>
        <end position="55"/>
    </location>
</feature>
<accession>A0ABQ4S0U3</accession>
<evidence type="ECO:0000313" key="3">
    <source>
        <dbReference type="EMBL" id="GJD96743.1"/>
    </source>
</evidence>
<protein>
    <recommendedName>
        <fullName evidence="2">SPW repeat-containing integral membrane domain-containing protein</fullName>
    </recommendedName>
</protein>
<reference evidence="3" key="1">
    <citation type="journal article" date="2021" name="Front. Microbiol.">
        <title>Comprehensive Comparative Genomics and Phenotyping of Methylobacterium Species.</title>
        <authorList>
            <person name="Alessa O."/>
            <person name="Ogura Y."/>
            <person name="Fujitani Y."/>
            <person name="Takami H."/>
            <person name="Hayashi T."/>
            <person name="Sahin N."/>
            <person name="Tani A."/>
        </authorList>
    </citation>
    <scope>NUCLEOTIDE SEQUENCE</scope>
    <source>
        <strain evidence="3">DSM 19015</strain>
    </source>
</reference>
<reference evidence="3" key="2">
    <citation type="submission" date="2021-08" db="EMBL/GenBank/DDBJ databases">
        <authorList>
            <person name="Tani A."/>
            <person name="Ola A."/>
            <person name="Ogura Y."/>
            <person name="Katsura K."/>
            <person name="Hayashi T."/>
        </authorList>
    </citation>
    <scope>NUCLEOTIDE SEQUENCE</scope>
    <source>
        <strain evidence="3">DSM 19015</strain>
    </source>
</reference>